<reference evidence="2" key="1">
    <citation type="submission" date="2019-07" db="EMBL/GenBank/DDBJ databases">
        <title>De Novo Assembly of kiwifruit Actinidia rufa.</title>
        <authorList>
            <person name="Sugita-Konishi S."/>
            <person name="Sato K."/>
            <person name="Mori E."/>
            <person name="Abe Y."/>
            <person name="Kisaki G."/>
            <person name="Hamano K."/>
            <person name="Suezawa K."/>
            <person name="Otani M."/>
            <person name="Fukuda T."/>
            <person name="Manabe T."/>
            <person name="Gomi K."/>
            <person name="Tabuchi M."/>
            <person name="Akimitsu K."/>
            <person name="Kataoka I."/>
        </authorList>
    </citation>
    <scope>NUCLEOTIDE SEQUENCE [LARGE SCALE GENOMIC DNA]</scope>
    <source>
        <strain evidence="2">cv. Fuchu</strain>
    </source>
</reference>
<dbReference type="GO" id="GO:0009073">
    <property type="term" value="P:aromatic amino acid family biosynthetic process"/>
    <property type="evidence" value="ECO:0007669"/>
    <property type="project" value="InterPro"/>
</dbReference>
<dbReference type="PANTHER" id="PTHR33563:SF9">
    <property type="entry name" value="USPA DOMAIN-CONTAINING PROTEIN"/>
    <property type="match status" value="1"/>
</dbReference>
<dbReference type="GO" id="GO:0003856">
    <property type="term" value="F:3-dehydroquinate synthase activity"/>
    <property type="evidence" value="ECO:0007669"/>
    <property type="project" value="InterPro"/>
</dbReference>
<dbReference type="EMBL" id="BJWL01000165">
    <property type="protein sequence ID" value="GFS32582.1"/>
    <property type="molecule type" value="Genomic_DNA"/>
</dbReference>
<evidence type="ECO:0000313" key="1">
    <source>
        <dbReference type="EMBL" id="GFS32582.1"/>
    </source>
</evidence>
<dbReference type="Proteomes" id="UP000585474">
    <property type="component" value="Unassembled WGS sequence"/>
</dbReference>
<protein>
    <submittedName>
        <fullName evidence="1">Uncharacterized protein</fullName>
    </submittedName>
</protein>
<gene>
    <name evidence="1" type="ORF">Acr_00g0023320</name>
</gene>
<proteinExistence type="predicted"/>
<keyword evidence="2" id="KW-1185">Reference proteome</keyword>
<dbReference type="PANTHER" id="PTHR33563">
    <property type="match status" value="1"/>
</dbReference>
<dbReference type="GO" id="GO:0016491">
    <property type="term" value="F:oxidoreductase activity"/>
    <property type="evidence" value="ECO:0007669"/>
    <property type="project" value="InterPro"/>
</dbReference>
<name>A0A7J0DE42_9ERIC</name>
<sequence length="243" mass="27857">MVVAVITEEESHVAKQPKHSWMTDKRSSLAHDLIPRDSPSSSESPRHVVVVMDGLKEFTMEPLEWVLKNIALDECCSITLLGVMPWLNIPLSSKTWSDIWTMDLEDLSNILEKSEWKSDVKYQKVRRLIDVCQKYGVKPQMRSEMGYPLQLLAVEQIISLHATLVVFDRHHQKYSEFYAERLPCNLVMMNEEGEVDMIKGRSLIDTPETTPCKSPVSSAHSPVMMIAAHIKRIFKQRAQETHA</sequence>
<organism evidence="1 2">
    <name type="scientific">Actinidia rufa</name>
    <dbReference type="NCBI Taxonomy" id="165716"/>
    <lineage>
        <taxon>Eukaryota</taxon>
        <taxon>Viridiplantae</taxon>
        <taxon>Streptophyta</taxon>
        <taxon>Embryophyta</taxon>
        <taxon>Tracheophyta</taxon>
        <taxon>Spermatophyta</taxon>
        <taxon>Magnoliopsida</taxon>
        <taxon>eudicotyledons</taxon>
        <taxon>Gunneridae</taxon>
        <taxon>Pentapetalae</taxon>
        <taxon>asterids</taxon>
        <taxon>Ericales</taxon>
        <taxon>Actinidiaceae</taxon>
        <taxon>Actinidia</taxon>
    </lineage>
</organism>
<accession>A0A7J0DE42</accession>
<dbReference type="AlphaFoldDB" id="A0A7J0DE42"/>
<evidence type="ECO:0000313" key="2">
    <source>
        <dbReference type="Proteomes" id="UP000585474"/>
    </source>
</evidence>
<comment type="caution">
    <text evidence="1">The sequence shown here is derived from an EMBL/GenBank/DDBJ whole genome shotgun (WGS) entry which is preliminary data.</text>
</comment>
<dbReference type="InterPro" id="IPR002812">
    <property type="entry name" value="DHQS"/>
</dbReference>
<dbReference type="OrthoDB" id="1928023at2759"/>